<accession>A0A7S4IVZ7</accession>
<keyword evidence="1" id="KW-0472">Membrane</keyword>
<evidence type="ECO:0000256" key="1">
    <source>
        <dbReference type="SAM" id="Phobius"/>
    </source>
</evidence>
<protein>
    <submittedName>
        <fullName evidence="2">Uncharacterized protein</fullName>
    </submittedName>
</protein>
<reference evidence="2" key="1">
    <citation type="submission" date="2021-01" db="EMBL/GenBank/DDBJ databases">
        <authorList>
            <person name="Corre E."/>
            <person name="Pelletier E."/>
            <person name="Niang G."/>
            <person name="Scheremetjew M."/>
            <person name="Finn R."/>
            <person name="Kale V."/>
            <person name="Holt S."/>
            <person name="Cochrane G."/>
            <person name="Meng A."/>
            <person name="Brown T."/>
            <person name="Cohen L."/>
        </authorList>
    </citation>
    <scope>NUCLEOTIDE SEQUENCE</scope>
    <source>
        <strain evidence="2">Isolate 1302-5</strain>
    </source>
</reference>
<organism evidence="2">
    <name type="scientific">Odontella aurita</name>
    <dbReference type="NCBI Taxonomy" id="265563"/>
    <lineage>
        <taxon>Eukaryota</taxon>
        <taxon>Sar</taxon>
        <taxon>Stramenopiles</taxon>
        <taxon>Ochrophyta</taxon>
        <taxon>Bacillariophyta</taxon>
        <taxon>Mediophyceae</taxon>
        <taxon>Biddulphiophycidae</taxon>
        <taxon>Eupodiscales</taxon>
        <taxon>Odontellaceae</taxon>
        <taxon>Odontella</taxon>
    </lineage>
</organism>
<evidence type="ECO:0000313" key="2">
    <source>
        <dbReference type="EMBL" id="CAE2241243.1"/>
    </source>
</evidence>
<gene>
    <name evidence="2" type="ORF">OAUR00152_LOCUS15973</name>
</gene>
<keyword evidence="1" id="KW-1133">Transmembrane helix</keyword>
<dbReference type="AlphaFoldDB" id="A0A7S4IVZ7"/>
<name>A0A7S4IVZ7_9STRA</name>
<proteinExistence type="predicted"/>
<dbReference type="EMBL" id="HBKQ01023463">
    <property type="protein sequence ID" value="CAE2241243.1"/>
    <property type="molecule type" value="Transcribed_RNA"/>
</dbReference>
<feature type="transmembrane region" description="Helical" evidence="1">
    <location>
        <begin position="25"/>
        <end position="45"/>
    </location>
</feature>
<sequence>MAAETANTDIRVKIARRHFLSGPLIALYVTLLLGVALPVTAFTPASRSNLINCRKGIDLNSTPEPKEDGDDDELSITRRFLSPRIDDRGLPIADALVAQIVAPSFHVFWLGINQSPLPSWLRVSLWAPRGSMVAPTLIHGAGLACCWVAGALAGRAFESEAFDVSEGRGYGTVISRTFQAGAFATGLLILSTQIDLLLEFGRTVQWGESEETDRRLLVAAVEVINDIFFEALTLSGWRLYRASKTADGNKY</sequence>
<keyword evidence="1" id="KW-0812">Transmembrane</keyword>